<evidence type="ECO:0000313" key="2">
    <source>
        <dbReference type="EMBL" id="KAJ8937169.1"/>
    </source>
</evidence>
<sequence length="119" mass="13166">MLSRIVGLFEDDLDCGRFFGLCADSPPKVPKLVISNRRFDSDTKRTPRTQRSPEKPKSTDTKRSGEMYIRGKNVTNQVSTKTPNIPDLNPIHLCCAAVAEITPNGTLEANKCFLRPSGS</sequence>
<feature type="compositionally biased region" description="Basic and acidic residues" evidence="1">
    <location>
        <begin position="37"/>
        <end position="65"/>
    </location>
</feature>
<reference evidence="2" key="1">
    <citation type="journal article" date="2023" name="Insect Mol. Biol.">
        <title>Genome sequencing provides insights into the evolution of gene families encoding plant cell wall-degrading enzymes in longhorned beetles.</title>
        <authorList>
            <person name="Shin N.R."/>
            <person name="Okamura Y."/>
            <person name="Kirsch R."/>
            <person name="Pauchet Y."/>
        </authorList>
    </citation>
    <scope>NUCLEOTIDE SEQUENCE</scope>
    <source>
        <strain evidence="2">AMC_N1</strain>
    </source>
</reference>
<keyword evidence="3" id="KW-1185">Reference proteome</keyword>
<proteinExistence type="predicted"/>
<evidence type="ECO:0000256" key="1">
    <source>
        <dbReference type="SAM" id="MobiDB-lite"/>
    </source>
</evidence>
<dbReference type="EMBL" id="JAPWTK010000675">
    <property type="protein sequence ID" value="KAJ8937169.1"/>
    <property type="molecule type" value="Genomic_DNA"/>
</dbReference>
<feature type="region of interest" description="Disordered" evidence="1">
    <location>
        <begin position="33"/>
        <end position="66"/>
    </location>
</feature>
<dbReference type="Proteomes" id="UP001162162">
    <property type="component" value="Unassembled WGS sequence"/>
</dbReference>
<comment type="caution">
    <text evidence="2">The sequence shown here is derived from an EMBL/GenBank/DDBJ whole genome shotgun (WGS) entry which is preliminary data.</text>
</comment>
<name>A0AAV8XFE7_9CUCU</name>
<gene>
    <name evidence="2" type="ORF">NQ318_009371</name>
</gene>
<dbReference type="AlphaFoldDB" id="A0AAV8XFE7"/>
<protein>
    <submittedName>
        <fullName evidence="2">Uncharacterized protein</fullName>
    </submittedName>
</protein>
<evidence type="ECO:0000313" key="3">
    <source>
        <dbReference type="Proteomes" id="UP001162162"/>
    </source>
</evidence>
<organism evidence="2 3">
    <name type="scientific">Aromia moschata</name>
    <dbReference type="NCBI Taxonomy" id="1265417"/>
    <lineage>
        <taxon>Eukaryota</taxon>
        <taxon>Metazoa</taxon>
        <taxon>Ecdysozoa</taxon>
        <taxon>Arthropoda</taxon>
        <taxon>Hexapoda</taxon>
        <taxon>Insecta</taxon>
        <taxon>Pterygota</taxon>
        <taxon>Neoptera</taxon>
        <taxon>Endopterygota</taxon>
        <taxon>Coleoptera</taxon>
        <taxon>Polyphaga</taxon>
        <taxon>Cucujiformia</taxon>
        <taxon>Chrysomeloidea</taxon>
        <taxon>Cerambycidae</taxon>
        <taxon>Cerambycinae</taxon>
        <taxon>Callichromatini</taxon>
        <taxon>Aromia</taxon>
    </lineage>
</organism>
<accession>A0AAV8XFE7</accession>